<comment type="caution">
    <text evidence="2">The sequence shown here is derived from an EMBL/GenBank/DDBJ whole genome shotgun (WGS) entry which is preliminary data.</text>
</comment>
<reference evidence="2 3" key="1">
    <citation type="submission" date="2019-12" db="EMBL/GenBank/DDBJ databases">
        <title>Nocardia sp. nov. ET3-3 isolated from soil.</title>
        <authorList>
            <person name="Kanchanasin P."/>
            <person name="Tanasupawat S."/>
            <person name="Yuki M."/>
            <person name="Kudo T."/>
        </authorList>
    </citation>
    <scope>NUCLEOTIDE SEQUENCE [LARGE SCALE GENOMIC DNA]</scope>
    <source>
        <strain evidence="2 3">ET3-3</strain>
    </source>
</reference>
<accession>A0A7K1V3P4</accession>
<name>A0A7K1V3P4_9NOCA</name>
<dbReference type="AlphaFoldDB" id="A0A7K1V3P4"/>
<keyword evidence="1" id="KW-0732">Signal</keyword>
<dbReference type="Proteomes" id="UP000466794">
    <property type="component" value="Unassembled WGS sequence"/>
</dbReference>
<evidence type="ECO:0000313" key="2">
    <source>
        <dbReference type="EMBL" id="MVU81253.1"/>
    </source>
</evidence>
<evidence type="ECO:0000256" key="1">
    <source>
        <dbReference type="SAM" id="SignalP"/>
    </source>
</evidence>
<feature type="signal peptide" evidence="1">
    <location>
        <begin position="1"/>
        <end position="27"/>
    </location>
</feature>
<evidence type="ECO:0008006" key="4">
    <source>
        <dbReference type="Google" id="ProtNLM"/>
    </source>
</evidence>
<evidence type="ECO:0000313" key="3">
    <source>
        <dbReference type="Proteomes" id="UP000466794"/>
    </source>
</evidence>
<feature type="chain" id="PRO_5029668703" description="Secreted protein" evidence="1">
    <location>
        <begin position="28"/>
        <end position="139"/>
    </location>
</feature>
<gene>
    <name evidence="2" type="ORF">GPX89_28930</name>
</gene>
<dbReference type="RefSeq" id="WP_157390864.1">
    <property type="nucleotide sequence ID" value="NZ_WRPP01000006.1"/>
</dbReference>
<protein>
    <recommendedName>
        <fullName evidence="4">Secreted protein</fullName>
    </recommendedName>
</protein>
<organism evidence="2 3">
    <name type="scientific">Nocardia terrae</name>
    <dbReference type="NCBI Taxonomy" id="2675851"/>
    <lineage>
        <taxon>Bacteria</taxon>
        <taxon>Bacillati</taxon>
        <taxon>Actinomycetota</taxon>
        <taxon>Actinomycetes</taxon>
        <taxon>Mycobacteriales</taxon>
        <taxon>Nocardiaceae</taxon>
        <taxon>Nocardia</taxon>
    </lineage>
</organism>
<dbReference type="EMBL" id="WRPP01000006">
    <property type="protein sequence ID" value="MVU81253.1"/>
    <property type="molecule type" value="Genomic_DNA"/>
</dbReference>
<proteinExistence type="predicted"/>
<keyword evidence="3" id="KW-1185">Reference proteome</keyword>
<sequence>MRFARQVAVLGTAFGLCWLPAIGTAAADPVVIPFQINSAPYGIPGGSFDAFPARCAAVVGEQSGAVVITGAQPQGWGCSISTPVTWINLSTGATGNAVLSNGLNGIPSAATLYTGVGQVAVMLTPGGTYTPGLATFYVP</sequence>